<dbReference type="InterPro" id="IPR001214">
    <property type="entry name" value="SET_dom"/>
</dbReference>
<dbReference type="Proteomes" id="UP001165083">
    <property type="component" value="Unassembled WGS sequence"/>
</dbReference>
<name>A0A9W6U6W4_9STRA</name>
<feature type="domain" description="SET" evidence="1">
    <location>
        <begin position="72"/>
        <end position="251"/>
    </location>
</feature>
<dbReference type="InterPro" id="IPR046341">
    <property type="entry name" value="SET_dom_sf"/>
</dbReference>
<evidence type="ECO:0000313" key="3">
    <source>
        <dbReference type="Proteomes" id="UP001165083"/>
    </source>
</evidence>
<gene>
    <name evidence="2" type="ORF">Plil01_001147900</name>
</gene>
<dbReference type="AlphaFoldDB" id="A0A9W6U6W4"/>
<sequence length="453" mass="50823">MSGKPSASVQAAFGLFDDDSSDEEVAAPVLQPHEVVHIVSAPPAAEQKQQETSDVTRSLYEPWDDVKPLAVGPIDLASSFDGVGGSRGYVANKDLAPGTQVLVEQVYVPWPSDVDTADPEFFLATMESVLSRPDYADIMEHLGHLYPEKLSELPEELLEAGRKKYGPQVDELCRNFSELALAHDQVLQNVFAMQCNAFDSGVFLYNAMFNHDCNPNCVKFTPEDAGPEGGVSEVRVARPIAKGEQLTISYLYPREQSRENRQKNLWEQFGFKCGCELCKRGDSVLPPPPSATEDSDDTKPGMQELEKVLVGAEEIIKTNPESAASALQVALETLSDALEIVAHDHLVFMRIHKLVADSCDLLLRAKTERVCEYSILFLRSSYELLELQRTYLNPDHIDLARTLNDVSQGIQLLLSYDPKVLLTEFPEWKDFRQASMVENQYRQEYRRLKRMYE</sequence>
<dbReference type="OrthoDB" id="1028014at2759"/>
<dbReference type="PROSITE" id="PS50280">
    <property type="entry name" value="SET"/>
    <property type="match status" value="1"/>
</dbReference>
<dbReference type="EMBL" id="BSXW01000661">
    <property type="protein sequence ID" value="GMF27441.1"/>
    <property type="molecule type" value="Genomic_DNA"/>
</dbReference>
<dbReference type="Gene3D" id="1.25.40.10">
    <property type="entry name" value="Tetratricopeptide repeat domain"/>
    <property type="match status" value="1"/>
</dbReference>
<proteinExistence type="predicted"/>
<dbReference type="SUPFAM" id="SSF82199">
    <property type="entry name" value="SET domain"/>
    <property type="match status" value="1"/>
</dbReference>
<evidence type="ECO:0000259" key="1">
    <source>
        <dbReference type="PROSITE" id="PS50280"/>
    </source>
</evidence>
<dbReference type="InterPro" id="IPR050869">
    <property type="entry name" value="H3K4_H4K5_MeTrfase"/>
</dbReference>
<dbReference type="PANTHER" id="PTHR12197:SF292">
    <property type="entry name" value="SET DOMAIN-CONTAINING PROTEIN"/>
    <property type="match status" value="1"/>
</dbReference>
<dbReference type="Gene3D" id="2.170.270.10">
    <property type="entry name" value="SET domain"/>
    <property type="match status" value="1"/>
</dbReference>
<reference evidence="2" key="1">
    <citation type="submission" date="2023-04" db="EMBL/GenBank/DDBJ databases">
        <title>Phytophthora lilii NBRC 32176.</title>
        <authorList>
            <person name="Ichikawa N."/>
            <person name="Sato H."/>
            <person name="Tonouchi N."/>
        </authorList>
    </citation>
    <scope>NUCLEOTIDE SEQUENCE</scope>
    <source>
        <strain evidence="2">NBRC 32176</strain>
    </source>
</reference>
<comment type="caution">
    <text evidence="2">The sequence shown here is derived from an EMBL/GenBank/DDBJ whole genome shotgun (WGS) entry which is preliminary data.</text>
</comment>
<keyword evidence="3" id="KW-1185">Reference proteome</keyword>
<evidence type="ECO:0000313" key="2">
    <source>
        <dbReference type="EMBL" id="GMF27441.1"/>
    </source>
</evidence>
<organism evidence="2 3">
    <name type="scientific">Phytophthora lilii</name>
    <dbReference type="NCBI Taxonomy" id="2077276"/>
    <lineage>
        <taxon>Eukaryota</taxon>
        <taxon>Sar</taxon>
        <taxon>Stramenopiles</taxon>
        <taxon>Oomycota</taxon>
        <taxon>Peronosporomycetes</taxon>
        <taxon>Peronosporales</taxon>
        <taxon>Peronosporaceae</taxon>
        <taxon>Phytophthora</taxon>
    </lineage>
</organism>
<dbReference type="PANTHER" id="PTHR12197">
    <property type="entry name" value="HISTONE-LYSINE N-METHYLTRANSFERASE SMYD"/>
    <property type="match status" value="1"/>
</dbReference>
<accession>A0A9W6U6W4</accession>
<dbReference type="CDD" id="cd20071">
    <property type="entry name" value="SET_SMYD"/>
    <property type="match status" value="1"/>
</dbReference>
<protein>
    <submittedName>
        <fullName evidence="2">Unnamed protein product</fullName>
    </submittedName>
</protein>
<dbReference type="InterPro" id="IPR011990">
    <property type="entry name" value="TPR-like_helical_dom_sf"/>
</dbReference>
<dbReference type="Pfam" id="PF00856">
    <property type="entry name" value="SET"/>
    <property type="match status" value="1"/>
</dbReference>